<evidence type="ECO:0000256" key="4">
    <source>
        <dbReference type="ARBA" id="ARBA00022670"/>
    </source>
</evidence>
<evidence type="ECO:0000313" key="14">
    <source>
        <dbReference type="Proteomes" id="UP001595721"/>
    </source>
</evidence>
<dbReference type="CDD" id="cd23081">
    <property type="entry name" value="cpPDZ_EcRseP-like"/>
    <property type="match status" value="1"/>
</dbReference>
<dbReference type="EC" id="3.4.24.-" evidence="11"/>
<organism evidence="13 14">
    <name type="scientific">Paracoccus mangrovi</name>
    <dbReference type="NCBI Taxonomy" id="1715645"/>
    <lineage>
        <taxon>Bacteria</taxon>
        <taxon>Pseudomonadati</taxon>
        <taxon>Pseudomonadota</taxon>
        <taxon>Alphaproteobacteria</taxon>
        <taxon>Rhodobacterales</taxon>
        <taxon>Paracoccaceae</taxon>
        <taxon>Paracoccus</taxon>
    </lineage>
</organism>
<dbReference type="SMART" id="SM00228">
    <property type="entry name" value="PDZ"/>
    <property type="match status" value="2"/>
</dbReference>
<comment type="similarity">
    <text evidence="3 11">Belongs to the peptidase M50B family.</text>
</comment>
<gene>
    <name evidence="13" type="primary">rseP</name>
    <name evidence="13" type="ORF">ACFOMH_09245</name>
</gene>
<dbReference type="InterPro" id="IPR008915">
    <property type="entry name" value="Peptidase_M50"/>
</dbReference>
<accession>A0ABV7R7Z3</accession>
<reference evidence="14" key="1">
    <citation type="journal article" date="2019" name="Int. J. Syst. Evol. Microbiol.">
        <title>The Global Catalogue of Microorganisms (GCM) 10K type strain sequencing project: providing services to taxonomists for standard genome sequencing and annotation.</title>
        <authorList>
            <consortium name="The Broad Institute Genomics Platform"/>
            <consortium name="The Broad Institute Genome Sequencing Center for Infectious Disease"/>
            <person name="Wu L."/>
            <person name="Ma J."/>
        </authorList>
    </citation>
    <scope>NUCLEOTIDE SEQUENCE [LARGE SCALE GENOMIC DNA]</scope>
    <source>
        <strain evidence="14">KCTC 42899</strain>
    </source>
</reference>
<dbReference type="SUPFAM" id="SSF50156">
    <property type="entry name" value="PDZ domain-like"/>
    <property type="match status" value="2"/>
</dbReference>
<keyword evidence="7 11" id="KW-0862">Zinc</keyword>
<comment type="subcellular location">
    <subcellularLocation>
        <location evidence="2">Membrane</location>
        <topology evidence="2">Multi-pass membrane protein</topology>
    </subcellularLocation>
</comment>
<evidence type="ECO:0000256" key="7">
    <source>
        <dbReference type="ARBA" id="ARBA00022833"/>
    </source>
</evidence>
<keyword evidence="4" id="KW-0645">Protease</keyword>
<feature type="transmembrane region" description="Helical" evidence="11">
    <location>
        <begin position="12"/>
        <end position="32"/>
    </location>
</feature>
<dbReference type="Pfam" id="PF17820">
    <property type="entry name" value="PDZ_6"/>
    <property type="match status" value="1"/>
</dbReference>
<evidence type="ECO:0000256" key="6">
    <source>
        <dbReference type="ARBA" id="ARBA00022801"/>
    </source>
</evidence>
<dbReference type="GO" id="GO:0008237">
    <property type="term" value="F:metallopeptidase activity"/>
    <property type="evidence" value="ECO:0007669"/>
    <property type="project" value="UniProtKB-KW"/>
</dbReference>
<dbReference type="PANTHER" id="PTHR42837">
    <property type="entry name" value="REGULATOR OF SIGMA-E PROTEASE RSEP"/>
    <property type="match status" value="1"/>
</dbReference>
<feature type="transmembrane region" description="Helical" evidence="11">
    <location>
        <begin position="108"/>
        <end position="136"/>
    </location>
</feature>
<keyword evidence="6 11" id="KW-0378">Hydrolase</keyword>
<evidence type="ECO:0000256" key="1">
    <source>
        <dbReference type="ARBA" id="ARBA00001947"/>
    </source>
</evidence>
<sequence>MNMLVENLGGFLWTAAAFVVALSIIVAVHEYGHYIVGRWSGIRAEVFSLGFGPRLFSRRDRRGTLWQVAAIPLGGYVRFLGDSNAASAGSGAEVAPELSRQSLGGAPLWARFATVAAGPVFNFVLSILVFGGMALWQGMPVAEVQVGRLHATPPGVAMELRPGDQVVALDGQPIAGWADLGRVATDLARRESHDWTVMRDGARITVPGPDPMPPLIAGIAPRSPAADAGLQSGDVILSVDGKPVRRFDELREHVAGAAGRPVLLSVWREGAGTADYTLAAREQDLPTATGYEKRWLIGVTGGGTYFEPATRAAGPLEALGIGAARTWDIIASSVSGLWAMITGQIGTCNLGGAISIAETTGQAASAGGQNFIWWIAVLSAAIGFLNLLPVPVLDGGHLMFYAYEAVTRRPPSARVVDILSALGMAAVLSLMIFGLTNDIFCP</sequence>
<keyword evidence="5 11" id="KW-0812">Transmembrane</keyword>
<evidence type="ECO:0000256" key="5">
    <source>
        <dbReference type="ARBA" id="ARBA00022692"/>
    </source>
</evidence>
<keyword evidence="14" id="KW-1185">Reference proteome</keyword>
<dbReference type="InterPro" id="IPR004387">
    <property type="entry name" value="Pept_M50_Zn"/>
</dbReference>
<evidence type="ECO:0000256" key="11">
    <source>
        <dbReference type="RuleBase" id="RU362031"/>
    </source>
</evidence>
<feature type="transmembrane region" description="Helical" evidence="11">
    <location>
        <begin position="371"/>
        <end position="393"/>
    </location>
</feature>
<dbReference type="Proteomes" id="UP001595721">
    <property type="component" value="Unassembled WGS sequence"/>
</dbReference>
<evidence type="ECO:0000256" key="2">
    <source>
        <dbReference type="ARBA" id="ARBA00004141"/>
    </source>
</evidence>
<dbReference type="CDD" id="cd06163">
    <property type="entry name" value="S2P-M50_PDZ_RseP-like"/>
    <property type="match status" value="1"/>
</dbReference>
<evidence type="ECO:0000256" key="10">
    <source>
        <dbReference type="ARBA" id="ARBA00023136"/>
    </source>
</evidence>
<feature type="domain" description="PDZ" evidence="12">
    <location>
        <begin position="184"/>
        <end position="245"/>
    </location>
</feature>
<evidence type="ECO:0000256" key="9">
    <source>
        <dbReference type="ARBA" id="ARBA00023049"/>
    </source>
</evidence>
<dbReference type="InterPro" id="IPR041489">
    <property type="entry name" value="PDZ_6"/>
</dbReference>
<dbReference type="NCBIfam" id="TIGR00054">
    <property type="entry name" value="RIP metalloprotease RseP"/>
    <property type="match status" value="1"/>
</dbReference>
<keyword evidence="9 11" id="KW-0482">Metalloprotease</keyword>
<evidence type="ECO:0000256" key="8">
    <source>
        <dbReference type="ARBA" id="ARBA00022989"/>
    </source>
</evidence>
<feature type="transmembrane region" description="Helical" evidence="11">
    <location>
        <begin position="414"/>
        <end position="435"/>
    </location>
</feature>
<comment type="cofactor">
    <cofactor evidence="1 11">
        <name>Zn(2+)</name>
        <dbReference type="ChEBI" id="CHEBI:29105"/>
    </cofactor>
</comment>
<dbReference type="PANTHER" id="PTHR42837:SF2">
    <property type="entry name" value="MEMBRANE METALLOPROTEASE ARASP2, CHLOROPLASTIC-RELATED"/>
    <property type="match status" value="1"/>
</dbReference>
<dbReference type="EMBL" id="JBHRXJ010000005">
    <property type="protein sequence ID" value="MFC3528361.1"/>
    <property type="molecule type" value="Genomic_DNA"/>
</dbReference>
<evidence type="ECO:0000313" key="13">
    <source>
        <dbReference type="EMBL" id="MFC3528361.1"/>
    </source>
</evidence>
<dbReference type="PROSITE" id="PS50106">
    <property type="entry name" value="PDZ"/>
    <property type="match status" value="1"/>
</dbReference>
<dbReference type="Gene3D" id="2.30.42.10">
    <property type="match status" value="2"/>
</dbReference>
<evidence type="ECO:0000259" key="12">
    <source>
        <dbReference type="PROSITE" id="PS50106"/>
    </source>
</evidence>
<name>A0ABV7R7Z3_9RHOB</name>
<keyword evidence="10 11" id="KW-0472">Membrane</keyword>
<dbReference type="InterPro" id="IPR036034">
    <property type="entry name" value="PDZ_sf"/>
</dbReference>
<dbReference type="InterPro" id="IPR001478">
    <property type="entry name" value="PDZ"/>
</dbReference>
<keyword evidence="8 11" id="KW-1133">Transmembrane helix</keyword>
<comment type="caution">
    <text evidence="13">The sequence shown here is derived from an EMBL/GenBank/DDBJ whole genome shotgun (WGS) entry which is preliminary data.</text>
</comment>
<dbReference type="RefSeq" id="WP_377744077.1">
    <property type="nucleotide sequence ID" value="NZ_JBHRXJ010000005.1"/>
</dbReference>
<dbReference type="Pfam" id="PF02163">
    <property type="entry name" value="Peptidase_M50"/>
    <property type="match status" value="1"/>
</dbReference>
<protein>
    <recommendedName>
        <fullName evidence="11">Zinc metalloprotease</fullName>
        <ecNumber evidence="11">3.4.24.-</ecNumber>
    </recommendedName>
</protein>
<keyword evidence="11" id="KW-0479">Metal-binding</keyword>
<evidence type="ECO:0000256" key="3">
    <source>
        <dbReference type="ARBA" id="ARBA00007931"/>
    </source>
</evidence>
<proteinExistence type="inferred from homology"/>